<feature type="compositionally biased region" description="Acidic residues" evidence="3">
    <location>
        <begin position="66"/>
        <end position="81"/>
    </location>
</feature>
<evidence type="ECO:0000256" key="2">
    <source>
        <dbReference type="SAM" id="Coils"/>
    </source>
</evidence>
<dbReference type="InParanoid" id="A0A151Z9J4"/>
<feature type="compositionally biased region" description="Polar residues" evidence="3">
    <location>
        <begin position="419"/>
        <end position="441"/>
    </location>
</feature>
<feature type="compositionally biased region" description="Polar residues" evidence="3">
    <location>
        <begin position="853"/>
        <end position="872"/>
    </location>
</feature>
<dbReference type="Gene3D" id="2.130.10.10">
    <property type="entry name" value="YVTN repeat-like/Quinoprotein amine dehydrogenase"/>
    <property type="match status" value="2"/>
</dbReference>
<feature type="region of interest" description="Disordered" evidence="3">
    <location>
        <begin position="853"/>
        <end position="873"/>
    </location>
</feature>
<dbReference type="Gene3D" id="3.30.60.20">
    <property type="match status" value="1"/>
</dbReference>
<feature type="compositionally biased region" description="Low complexity" evidence="3">
    <location>
        <begin position="449"/>
        <end position="474"/>
    </location>
</feature>
<dbReference type="AlphaFoldDB" id="A0A151Z9J4"/>
<dbReference type="SMART" id="SM00320">
    <property type="entry name" value="WD40"/>
    <property type="match status" value="6"/>
</dbReference>
<feature type="repeat" description="WD" evidence="1">
    <location>
        <begin position="701"/>
        <end position="740"/>
    </location>
</feature>
<dbReference type="SUPFAM" id="SSF57889">
    <property type="entry name" value="Cysteine-rich domain"/>
    <property type="match status" value="1"/>
</dbReference>
<keyword evidence="2" id="KW-0175">Coiled coil</keyword>
<feature type="compositionally biased region" description="Low complexity" evidence="3">
    <location>
        <begin position="375"/>
        <end position="385"/>
    </location>
</feature>
<dbReference type="CDD" id="cd00029">
    <property type="entry name" value="C1"/>
    <property type="match status" value="1"/>
</dbReference>
<feature type="region of interest" description="Disordered" evidence="3">
    <location>
        <begin position="375"/>
        <end position="474"/>
    </location>
</feature>
<keyword evidence="1" id="KW-0853">WD repeat</keyword>
<dbReference type="SUPFAM" id="SSF50998">
    <property type="entry name" value="Quinoprotein alcohol dehydrogenase-like"/>
    <property type="match status" value="1"/>
</dbReference>
<dbReference type="OrthoDB" id="20510at2759"/>
<sequence length="1007" mass="111316">MEILSPINQQQSTTIGTINNNNNNNNETSILTKPLVNSSGGKPPLSVSVLTSSYGSMTSDMQSENGGDDLEDGYDLSDSDSSESKMTLEDELIHSKASLAQAKLTIASLIEQISDYQSLVEDEKEREKQEFILHLEEMEDEIEQLKKEKNQLAHSNIKNLETLMKEIETIEETNNDLQEQLDSEKKQHNEAIQTIYQLKEELLKKNFDLSTGNLPNQQQQILQQKTHSQVLLEFQVSSGLISNIKLLSSSNLNSTYSKDTLPQLQQKVSVIEIEDEKTQLQKKLLEEKESHEKTSQQLNEEKSKVESSKSSIDELIKKIRELIKDHTNVLKELEEEKSVNQQLRLQISRPIVLGGNGGVHAPKLNRTHSTYILSQLQQQQRNRSSTICPDPIGILSNSSSSSSTNSNASSPVTDHKKSLVTSSLPPKPNQQPTHTVSNENVSILGGGQISNSISNSSIASTDSNSSGFQNQISSSSSTGAVSGLSLSNDNISTTTVTHPDLLRRSNEGRLLKRSAALLDLNNRRNTKSSTDNNEFFLSWLSVDPAPAPIQCMVEVGKQVWVGCSDGSIRIIDKETGATIATRQGHQPNGIYIMIVVGKTVWSSSRDSKIKIWSSKSGKLIKELDGHSSHVTALLLVGNSVWSISADMAIRIWSTNSYKCCKKIETKNYLVSMAKVGNHIWVGTESSILRFDSNTYEQIDVLHGHKKMVHCIILVDDIVWSCSSDNLIFLWDPKTGKNIKVLRDHKSRVFYLLRVNGHVWSCAWDKTIKIHDIKTLELVKEIEPVHRDALSCLITIRPTSGNGASVGGTTQIWSGSWDHTVVIWKSSDPTPPPSPTNMNNGTVNIPLGLEQYVSTQKKAKESSTQSNQSSNKRGSVRLSLFSFGGSKQELSQPQPSQSQLIPLTSLPSGNNISSSFAEHNISSNSLMSRLNSIESGASLGTFLQQPQVPHDLLKQSLAQSTQCIICQSKIKSKKQVFHCRNCQGYFHSGECVEKSLYNSCTGASNVNK</sequence>
<feature type="compositionally biased region" description="Low complexity" evidence="3">
    <location>
        <begin position="7"/>
        <end position="24"/>
    </location>
</feature>
<feature type="compositionally biased region" description="Polar residues" evidence="3">
    <location>
        <begin position="56"/>
        <end position="65"/>
    </location>
</feature>
<dbReference type="PROSITE" id="PS50082">
    <property type="entry name" value="WD_REPEATS_2"/>
    <property type="match status" value="1"/>
</dbReference>
<dbReference type="PANTHER" id="PTHR44489:SF11">
    <property type="entry name" value="WD REPEAT DOMAIN 86"/>
    <property type="match status" value="1"/>
</dbReference>
<feature type="region of interest" description="Disordered" evidence="3">
    <location>
        <begin position="286"/>
        <end position="310"/>
    </location>
</feature>
<feature type="region of interest" description="Disordered" evidence="3">
    <location>
        <begin position="1"/>
        <end position="24"/>
    </location>
</feature>
<dbReference type="Pfam" id="PF00400">
    <property type="entry name" value="WD40"/>
    <property type="match status" value="1"/>
</dbReference>
<keyword evidence="5" id="KW-1185">Reference proteome</keyword>
<feature type="compositionally biased region" description="Low complexity" evidence="3">
    <location>
        <begin position="396"/>
        <end position="410"/>
    </location>
</feature>
<reference evidence="4 5" key="1">
    <citation type="submission" date="2015-12" db="EMBL/GenBank/DDBJ databases">
        <title>Dictyostelia acquired genes for synthesis and detection of signals that induce cell-type specialization by lateral gene transfer from prokaryotes.</title>
        <authorList>
            <person name="Gloeckner G."/>
            <person name="Schaap P."/>
        </authorList>
    </citation>
    <scope>NUCLEOTIDE SEQUENCE [LARGE SCALE GENOMIC DNA]</scope>
    <source>
        <strain evidence="4 5">TK</strain>
    </source>
</reference>
<gene>
    <name evidence="4" type="ORF">DLAC_09247</name>
</gene>
<accession>A0A151Z9J4</accession>
<evidence type="ECO:0000256" key="1">
    <source>
        <dbReference type="PROSITE-ProRule" id="PRU00221"/>
    </source>
</evidence>
<evidence type="ECO:0000313" key="5">
    <source>
        <dbReference type="Proteomes" id="UP000076078"/>
    </source>
</evidence>
<dbReference type="InterPro" id="IPR015943">
    <property type="entry name" value="WD40/YVTN_repeat-like_dom_sf"/>
</dbReference>
<evidence type="ECO:0000256" key="3">
    <source>
        <dbReference type="SAM" id="MobiDB-lite"/>
    </source>
</evidence>
<dbReference type="STRING" id="361077.A0A151Z9J4"/>
<proteinExistence type="predicted"/>
<dbReference type="OMA" id="HICEGHA"/>
<comment type="caution">
    <text evidence="4">The sequence shown here is derived from an EMBL/GenBank/DDBJ whole genome shotgun (WGS) entry which is preliminary data.</text>
</comment>
<dbReference type="PANTHER" id="PTHR44489">
    <property type="match status" value="1"/>
</dbReference>
<feature type="region of interest" description="Disordered" evidence="3">
    <location>
        <begin position="56"/>
        <end position="83"/>
    </location>
</feature>
<dbReference type="InterPro" id="IPR046349">
    <property type="entry name" value="C1-like_sf"/>
</dbReference>
<name>A0A151Z9J4_TIELA</name>
<dbReference type="InterPro" id="IPR011047">
    <property type="entry name" value="Quinoprotein_ADH-like_sf"/>
</dbReference>
<evidence type="ECO:0000313" key="4">
    <source>
        <dbReference type="EMBL" id="KYQ90618.1"/>
    </source>
</evidence>
<dbReference type="Proteomes" id="UP000076078">
    <property type="component" value="Unassembled WGS sequence"/>
</dbReference>
<dbReference type="FunCoup" id="A0A151Z9J4">
    <property type="interactions" value="425"/>
</dbReference>
<dbReference type="InterPro" id="IPR044715">
    <property type="entry name" value="WDR86-like"/>
</dbReference>
<feature type="coiled-coil region" evidence="2">
    <location>
        <begin position="99"/>
        <end position="201"/>
    </location>
</feature>
<dbReference type="InterPro" id="IPR001680">
    <property type="entry name" value="WD40_rpt"/>
</dbReference>
<protein>
    <submittedName>
        <fullName evidence="4">Uncharacterized protein</fullName>
    </submittedName>
</protein>
<dbReference type="EMBL" id="LODT01000037">
    <property type="protein sequence ID" value="KYQ90618.1"/>
    <property type="molecule type" value="Genomic_DNA"/>
</dbReference>
<organism evidence="4 5">
    <name type="scientific">Tieghemostelium lacteum</name>
    <name type="common">Slime mold</name>
    <name type="synonym">Dictyostelium lacteum</name>
    <dbReference type="NCBI Taxonomy" id="361077"/>
    <lineage>
        <taxon>Eukaryota</taxon>
        <taxon>Amoebozoa</taxon>
        <taxon>Evosea</taxon>
        <taxon>Eumycetozoa</taxon>
        <taxon>Dictyostelia</taxon>
        <taxon>Dictyosteliales</taxon>
        <taxon>Raperosteliaceae</taxon>
        <taxon>Tieghemostelium</taxon>
    </lineage>
</organism>